<evidence type="ECO:0000313" key="3">
    <source>
        <dbReference type="EMBL" id="MBB6408350.1"/>
    </source>
</evidence>
<feature type="compositionally biased region" description="Low complexity" evidence="1">
    <location>
        <begin position="113"/>
        <end position="150"/>
    </location>
</feature>
<comment type="caution">
    <text evidence="3">The sequence shown here is derived from an EMBL/GenBank/DDBJ whole genome shotgun (WGS) entry which is preliminary data.</text>
</comment>
<organism evidence="3 4">
    <name type="scientific">Mesorhizobium sangaii</name>
    <dbReference type="NCBI Taxonomy" id="505389"/>
    <lineage>
        <taxon>Bacteria</taxon>
        <taxon>Pseudomonadati</taxon>
        <taxon>Pseudomonadota</taxon>
        <taxon>Alphaproteobacteria</taxon>
        <taxon>Hyphomicrobiales</taxon>
        <taxon>Phyllobacteriaceae</taxon>
        <taxon>Mesorhizobium</taxon>
    </lineage>
</organism>
<dbReference type="Proteomes" id="UP000556329">
    <property type="component" value="Unassembled WGS sequence"/>
</dbReference>
<protein>
    <submittedName>
        <fullName evidence="3">Uncharacterized protein</fullName>
    </submittedName>
</protein>
<evidence type="ECO:0000256" key="1">
    <source>
        <dbReference type="SAM" id="MobiDB-lite"/>
    </source>
</evidence>
<feature type="region of interest" description="Disordered" evidence="1">
    <location>
        <begin position="113"/>
        <end position="174"/>
    </location>
</feature>
<proteinExistence type="predicted"/>
<dbReference type="EMBL" id="JACHEF010000001">
    <property type="protein sequence ID" value="MBB6408350.1"/>
    <property type="molecule type" value="Genomic_DNA"/>
</dbReference>
<evidence type="ECO:0000313" key="4">
    <source>
        <dbReference type="Proteomes" id="UP000556329"/>
    </source>
</evidence>
<name>A0A841PBU5_9HYPH</name>
<accession>A0A841PBU5</accession>
<dbReference type="RefSeq" id="WP_184871433.1">
    <property type="nucleotide sequence ID" value="NZ_JACHEF010000001.1"/>
</dbReference>
<keyword evidence="2" id="KW-0732">Signal</keyword>
<evidence type="ECO:0000256" key="2">
    <source>
        <dbReference type="SAM" id="SignalP"/>
    </source>
</evidence>
<feature type="signal peptide" evidence="2">
    <location>
        <begin position="1"/>
        <end position="20"/>
    </location>
</feature>
<gene>
    <name evidence="3" type="ORF">HNQ71_000994</name>
</gene>
<sequence length="174" mass="16749">MSVRMLLGLVLAVTTGGAQASSLVFPGVPSSTPSIIKLDAAKPLKTADAAKASNVQSVVGLGEAQPDVTYEKVSAITDKPGASHGFEQNPMVIRGGVVGPAFSAPAPSAAAAKAAAPETGTAPATGTTPATGTAPATATASAAPAGDAGTNSALPPKAPARATTQPVRGVSKVN</sequence>
<keyword evidence="4" id="KW-1185">Reference proteome</keyword>
<dbReference type="AlphaFoldDB" id="A0A841PBU5"/>
<feature type="chain" id="PRO_5032703939" evidence="2">
    <location>
        <begin position="21"/>
        <end position="174"/>
    </location>
</feature>
<reference evidence="3 4" key="1">
    <citation type="submission" date="2020-08" db="EMBL/GenBank/DDBJ databases">
        <title>Genomic Encyclopedia of Type Strains, Phase IV (KMG-IV): sequencing the most valuable type-strain genomes for metagenomic binning, comparative biology and taxonomic classification.</title>
        <authorList>
            <person name="Goeker M."/>
        </authorList>
    </citation>
    <scope>NUCLEOTIDE SEQUENCE [LARGE SCALE GENOMIC DNA]</scope>
    <source>
        <strain evidence="3 4">DSM 100039</strain>
    </source>
</reference>